<evidence type="ECO:0000256" key="1">
    <source>
        <dbReference type="ARBA" id="ARBA00004141"/>
    </source>
</evidence>
<evidence type="ECO:0000256" key="5">
    <source>
        <dbReference type="ARBA" id="ARBA00022679"/>
    </source>
</evidence>
<dbReference type="InterPro" id="IPR025770">
    <property type="entry name" value="PPMT_MeTrfase"/>
</dbReference>
<proteinExistence type="inferred from homology"/>
<keyword evidence="9 10" id="KW-0472">Membrane</keyword>
<accession>A0A2H5QZ79</accession>
<evidence type="ECO:0000256" key="9">
    <source>
        <dbReference type="ARBA" id="ARBA00023136"/>
    </source>
</evidence>
<dbReference type="Gene3D" id="1.20.120.1630">
    <property type="match status" value="1"/>
</dbReference>
<name>A0A2H5QZ79_RHIID</name>
<evidence type="ECO:0000256" key="2">
    <source>
        <dbReference type="ARBA" id="ARBA00009140"/>
    </source>
</evidence>
<dbReference type="STRING" id="747089.A0A2H5QZ79"/>
<dbReference type="PROSITE" id="PS51564">
    <property type="entry name" value="SAM_ICMT"/>
    <property type="match status" value="1"/>
</dbReference>
<dbReference type="EC" id="2.1.1.100" evidence="3 10"/>
<dbReference type="InterPro" id="IPR007269">
    <property type="entry name" value="ICMT_MeTrfase"/>
</dbReference>
<comment type="subcellular location">
    <subcellularLocation>
        <location evidence="10">Endoplasmic reticulum membrane</location>
        <topology evidence="10">Multi-pass membrane protein</topology>
    </subcellularLocation>
    <subcellularLocation>
        <location evidence="1">Membrane</location>
        <topology evidence="1">Multi-pass membrane protein</topology>
    </subcellularLocation>
</comment>
<dbReference type="SMR" id="A0A2H5QZ79"/>
<feature type="transmembrane region" description="Helical" evidence="10">
    <location>
        <begin position="110"/>
        <end position="129"/>
    </location>
</feature>
<feature type="transmembrane region" description="Helical" evidence="10">
    <location>
        <begin position="168"/>
        <end position="192"/>
    </location>
</feature>
<reference evidence="11 12" key="2">
    <citation type="journal article" date="2018" name="New Phytol.">
        <title>High intraspecific genome diversity in the model arbuscular mycorrhizal symbiont Rhizophagus irregularis.</title>
        <authorList>
            <person name="Chen E.C.H."/>
            <person name="Morin E."/>
            <person name="Beaudet D."/>
            <person name="Noel J."/>
            <person name="Yildirir G."/>
            <person name="Ndikumana S."/>
            <person name="Charron P."/>
            <person name="St-Onge C."/>
            <person name="Giorgi J."/>
            <person name="Kruger M."/>
            <person name="Marton T."/>
            <person name="Ropars J."/>
            <person name="Grigoriev I.V."/>
            <person name="Hainaut M."/>
            <person name="Henrissat B."/>
            <person name="Roux C."/>
            <person name="Martin F."/>
            <person name="Corradi N."/>
        </authorList>
    </citation>
    <scope>NUCLEOTIDE SEQUENCE [LARGE SCALE GENOMIC DNA]</scope>
    <source>
        <strain evidence="11 12">DAOM 197198</strain>
    </source>
</reference>
<dbReference type="AlphaFoldDB" id="A0A2H5QZ79"/>
<protein>
    <recommendedName>
        <fullName evidence="3 10">Protein-S-isoprenylcysteine O-methyltransferase</fullName>
        <ecNumber evidence="3 10">2.1.1.100</ecNumber>
    </recommendedName>
</protein>
<keyword evidence="4 10" id="KW-0489">Methyltransferase</keyword>
<comment type="caution">
    <text evidence="11">The sequence shown here is derived from an EMBL/GenBank/DDBJ whole genome shotgun (WGS) entry which is preliminary data.</text>
</comment>
<feature type="transmembrane region" description="Helical" evidence="10">
    <location>
        <begin position="86"/>
        <end position="103"/>
    </location>
</feature>
<evidence type="ECO:0000256" key="10">
    <source>
        <dbReference type="RuleBase" id="RU362022"/>
    </source>
</evidence>
<keyword evidence="5" id="KW-0808">Transferase</keyword>
<feature type="transmembrane region" description="Helical" evidence="10">
    <location>
        <begin position="20"/>
        <end position="38"/>
    </location>
</feature>
<keyword evidence="6 10" id="KW-0949">S-adenosyl-L-methionine</keyword>
<dbReference type="PANTHER" id="PTHR12714:SF9">
    <property type="entry name" value="PROTEIN-S-ISOPRENYLCYSTEINE O-METHYLTRANSFERASE"/>
    <property type="match status" value="1"/>
</dbReference>
<organism evidence="11 12">
    <name type="scientific">Rhizophagus irregularis (strain DAOM 181602 / DAOM 197198 / MUCL 43194)</name>
    <name type="common">Arbuscular mycorrhizal fungus</name>
    <name type="synonym">Glomus intraradices</name>
    <dbReference type="NCBI Taxonomy" id="747089"/>
    <lineage>
        <taxon>Eukaryota</taxon>
        <taxon>Fungi</taxon>
        <taxon>Fungi incertae sedis</taxon>
        <taxon>Mucoromycota</taxon>
        <taxon>Glomeromycotina</taxon>
        <taxon>Glomeromycetes</taxon>
        <taxon>Glomerales</taxon>
        <taxon>Glomeraceae</taxon>
        <taxon>Rhizophagus</taxon>
    </lineage>
</organism>
<dbReference type="GO" id="GO:0032259">
    <property type="term" value="P:methylation"/>
    <property type="evidence" value="ECO:0007669"/>
    <property type="project" value="UniProtKB-KW"/>
</dbReference>
<keyword evidence="12" id="KW-1185">Reference proteome</keyword>
<keyword evidence="7 10" id="KW-0812">Transmembrane</keyword>
<dbReference type="PANTHER" id="PTHR12714">
    <property type="entry name" value="PROTEIN-S ISOPRENYLCYSTEINE O-METHYLTRANSFERASE"/>
    <property type="match status" value="1"/>
</dbReference>
<dbReference type="Pfam" id="PF04140">
    <property type="entry name" value="ICMT"/>
    <property type="match status" value="1"/>
</dbReference>
<comment type="catalytic activity">
    <reaction evidence="10">
        <text>[protein]-C-terminal S-[(2E,6E)-farnesyl]-L-cysteine + S-adenosyl-L-methionine = [protein]-C-terminal S-[(2E,6E)-farnesyl]-L-cysteine methyl ester + S-adenosyl-L-homocysteine</text>
        <dbReference type="Rhea" id="RHEA:21672"/>
        <dbReference type="Rhea" id="RHEA-COMP:12125"/>
        <dbReference type="Rhea" id="RHEA-COMP:12126"/>
        <dbReference type="ChEBI" id="CHEBI:57856"/>
        <dbReference type="ChEBI" id="CHEBI:59789"/>
        <dbReference type="ChEBI" id="CHEBI:90510"/>
        <dbReference type="ChEBI" id="CHEBI:90511"/>
        <dbReference type="EC" id="2.1.1.100"/>
    </reaction>
</comment>
<evidence type="ECO:0000313" key="12">
    <source>
        <dbReference type="Proteomes" id="UP000018888"/>
    </source>
</evidence>
<evidence type="ECO:0000256" key="4">
    <source>
        <dbReference type="ARBA" id="ARBA00022603"/>
    </source>
</evidence>
<reference evidence="11 12" key="1">
    <citation type="journal article" date="2013" name="Proc. Natl. Acad. Sci. U.S.A.">
        <title>Genome of an arbuscular mycorrhizal fungus provides insight into the oldest plant symbiosis.</title>
        <authorList>
            <person name="Tisserant E."/>
            <person name="Malbreil M."/>
            <person name="Kuo A."/>
            <person name="Kohler A."/>
            <person name="Symeonidi A."/>
            <person name="Balestrini R."/>
            <person name="Charron P."/>
            <person name="Duensing N."/>
            <person name="Frei Dit Frey N."/>
            <person name="Gianinazzi-Pearson V."/>
            <person name="Gilbert L.B."/>
            <person name="Handa Y."/>
            <person name="Herr J.R."/>
            <person name="Hijri M."/>
            <person name="Koul R."/>
            <person name="Kawaguchi M."/>
            <person name="Krajinski F."/>
            <person name="Lammers P.J."/>
            <person name="Masclaux F.G."/>
            <person name="Murat C."/>
            <person name="Morin E."/>
            <person name="Ndikumana S."/>
            <person name="Pagni M."/>
            <person name="Petitpierre D."/>
            <person name="Requena N."/>
            <person name="Rosikiewicz P."/>
            <person name="Riley R."/>
            <person name="Saito K."/>
            <person name="San Clemente H."/>
            <person name="Shapiro H."/>
            <person name="van Tuinen D."/>
            <person name="Becard G."/>
            <person name="Bonfante P."/>
            <person name="Paszkowski U."/>
            <person name="Shachar-Hill Y.Y."/>
            <person name="Tuskan G.A."/>
            <person name="Young P.W."/>
            <person name="Sanders I.R."/>
            <person name="Henrissat B."/>
            <person name="Rensing S.A."/>
            <person name="Grigoriev I.V."/>
            <person name="Corradi N."/>
            <person name="Roux C."/>
            <person name="Martin F."/>
        </authorList>
    </citation>
    <scope>NUCLEOTIDE SEQUENCE [LARGE SCALE GENOMIC DNA]</scope>
    <source>
        <strain evidence="11 12">DAOM 197198</strain>
    </source>
</reference>
<evidence type="ECO:0000256" key="6">
    <source>
        <dbReference type="ARBA" id="ARBA00022691"/>
    </source>
</evidence>
<evidence type="ECO:0000256" key="8">
    <source>
        <dbReference type="ARBA" id="ARBA00022989"/>
    </source>
</evidence>
<dbReference type="GO" id="GO:0005789">
    <property type="term" value="C:endoplasmic reticulum membrane"/>
    <property type="evidence" value="ECO:0007669"/>
    <property type="project" value="UniProtKB-SubCell"/>
</dbReference>
<dbReference type="GO" id="GO:0004671">
    <property type="term" value="F:protein C-terminal S-isoprenylcysteine carboxyl O-methyltransferase activity"/>
    <property type="evidence" value="ECO:0007669"/>
    <property type="project" value="UniProtKB-EC"/>
</dbReference>
<dbReference type="EMBL" id="AUPC02000003">
    <property type="protein sequence ID" value="POG82696.1"/>
    <property type="molecule type" value="Genomic_DNA"/>
</dbReference>
<evidence type="ECO:0000313" key="11">
    <source>
        <dbReference type="EMBL" id="POG82696.1"/>
    </source>
</evidence>
<keyword evidence="8 10" id="KW-1133">Transmembrane helix</keyword>
<dbReference type="Proteomes" id="UP000018888">
    <property type="component" value="Unassembled WGS sequence"/>
</dbReference>
<evidence type="ECO:0000256" key="3">
    <source>
        <dbReference type="ARBA" id="ARBA00012151"/>
    </source>
</evidence>
<sequence>MQQQEKLIFDGRHTPQNISSHSFFFGAVFGVCLAIGYYSETIPQLGVFLSALALFHELEYMMTALFKPDIVSLDAFLLNNGNQYNIAHVAGITEFLIELYLFPTLKYIRFIRYIGFIIMVIGQSARSLAMWHAKSNFSHKIAYRKKQDHVLVTTGIYAYMRHPSYFGFYWWAIGTQLLLCNPICLAGFFFVLHRFFKDRIEEEEPLLINFFGKEYIEYKKKTPTHIPLIN</sequence>
<keyword evidence="10" id="KW-0256">Endoplasmic reticulum</keyword>
<evidence type="ECO:0000256" key="7">
    <source>
        <dbReference type="ARBA" id="ARBA00022692"/>
    </source>
</evidence>
<gene>
    <name evidence="11" type="ORF">GLOIN_2v1761605</name>
</gene>
<comment type="similarity">
    <text evidence="2 10">Belongs to the class VI-like SAM-binding methyltransferase superfamily. Isoprenylcysteine carboxyl methyltransferase family.</text>
</comment>
<dbReference type="VEuPathDB" id="FungiDB:RhiirFUN_008131"/>